<evidence type="ECO:0000256" key="5">
    <source>
        <dbReference type="ARBA" id="ARBA00011881"/>
    </source>
</evidence>
<dbReference type="GO" id="GO:0030170">
    <property type="term" value="F:pyridoxal phosphate binding"/>
    <property type="evidence" value="ECO:0007669"/>
    <property type="project" value="InterPro"/>
</dbReference>
<reference evidence="14 15" key="1">
    <citation type="journal article" date="2015" name="Genome Announc.">
        <title>Expanding the biotechnology potential of lactobacilli through comparative genomics of 213 strains and associated genera.</title>
        <authorList>
            <person name="Sun Z."/>
            <person name="Harris H.M."/>
            <person name="McCann A."/>
            <person name="Guo C."/>
            <person name="Argimon S."/>
            <person name="Zhang W."/>
            <person name="Yang X."/>
            <person name="Jeffery I.B."/>
            <person name="Cooney J.C."/>
            <person name="Kagawa T.F."/>
            <person name="Liu W."/>
            <person name="Song Y."/>
            <person name="Salvetti E."/>
            <person name="Wrobel A."/>
            <person name="Rasinkangas P."/>
            <person name="Parkhill J."/>
            <person name="Rea M.C."/>
            <person name="O'Sullivan O."/>
            <person name="Ritari J."/>
            <person name="Douillard F.P."/>
            <person name="Paul Ross R."/>
            <person name="Yang R."/>
            <person name="Briner A.E."/>
            <person name="Felis G.E."/>
            <person name="de Vos W.M."/>
            <person name="Barrangou R."/>
            <person name="Klaenhammer T.R."/>
            <person name="Caufield P.W."/>
            <person name="Cui Y."/>
            <person name="Zhang H."/>
            <person name="O'Toole P.W."/>
        </authorList>
    </citation>
    <scope>NUCLEOTIDE SEQUENCE [LARGE SCALE GENOMIC DNA]</scope>
    <source>
        <strain evidence="14 15">DSM 19910</strain>
    </source>
</reference>
<comment type="pathway">
    <text evidence="3 12">Amino-acid biosynthesis; L-isoleucine biosynthesis; 2-oxobutanoate from L-threonine: step 1/1.</text>
</comment>
<dbReference type="InterPro" id="IPR038110">
    <property type="entry name" value="TD_ACT-like_sf"/>
</dbReference>
<keyword evidence="10 12" id="KW-0100">Branched-chain amino acid biosynthesis</keyword>
<keyword evidence="9 12" id="KW-0456">Lyase</keyword>
<evidence type="ECO:0000256" key="6">
    <source>
        <dbReference type="ARBA" id="ARBA00022605"/>
    </source>
</evidence>
<keyword evidence="15" id="KW-1185">Reference proteome</keyword>
<protein>
    <recommendedName>
        <fullName evidence="12">L-threonine dehydratase</fullName>
        <ecNumber evidence="12">4.3.1.19</ecNumber>
    </recommendedName>
    <alternativeName>
        <fullName evidence="12">Threonine deaminase</fullName>
    </alternativeName>
</protein>
<dbReference type="UniPathway" id="UPA00047">
    <property type="reaction ID" value="UER00054"/>
</dbReference>
<dbReference type="FunFam" id="3.40.50.1100:FF:000005">
    <property type="entry name" value="Threonine dehydratase catabolic"/>
    <property type="match status" value="1"/>
</dbReference>
<dbReference type="InterPro" id="IPR036052">
    <property type="entry name" value="TrpB-like_PALP_sf"/>
</dbReference>
<evidence type="ECO:0000256" key="7">
    <source>
        <dbReference type="ARBA" id="ARBA00022624"/>
    </source>
</evidence>
<dbReference type="SUPFAM" id="SSF53686">
    <property type="entry name" value="Tryptophan synthase beta subunit-like PLP-dependent enzymes"/>
    <property type="match status" value="1"/>
</dbReference>
<dbReference type="InterPro" id="IPR045865">
    <property type="entry name" value="ACT-like_dom_sf"/>
</dbReference>
<comment type="similarity">
    <text evidence="4 12">Belongs to the serine/threonine dehydratase family.</text>
</comment>
<comment type="caution">
    <text evidence="14">The sequence shown here is derived from an EMBL/GenBank/DDBJ whole genome shotgun (WGS) entry which is preliminary data.</text>
</comment>
<dbReference type="CDD" id="cd01562">
    <property type="entry name" value="Thr-dehyd"/>
    <property type="match status" value="1"/>
</dbReference>
<dbReference type="PANTHER" id="PTHR48078">
    <property type="entry name" value="THREONINE DEHYDRATASE, MITOCHONDRIAL-RELATED"/>
    <property type="match status" value="1"/>
</dbReference>
<dbReference type="PROSITE" id="PS00165">
    <property type="entry name" value="DEHYDRATASE_SER_THR"/>
    <property type="match status" value="1"/>
</dbReference>
<evidence type="ECO:0000256" key="10">
    <source>
        <dbReference type="ARBA" id="ARBA00023304"/>
    </source>
</evidence>
<keyword evidence="7 12" id="KW-0412">Isoleucine biosynthesis</keyword>
<dbReference type="Proteomes" id="UP000051621">
    <property type="component" value="Unassembled WGS sequence"/>
</dbReference>
<evidence type="ECO:0000256" key="8">
    <source>
        <dbReference type="ARBA" id="ARBA00022898"/>
    </source>
</evidence>
<evidence type="ECO:0000256" key="11">
    <source>
        <dbReference type="ARBA" id="ARBA00025527"/>
    </source>
</evidence>
<dbReference type="InterPro" id="IPR001926">
    <property type="entry name" value="TrpB-like_PALP"/>
</dbReference>
<evidence type="ECO:0000259" key="13">
    <source>
        <dbReference type="PROSITE" id="PS51672"/>
    </source>
</evidence>
<dbReference type="GO" id="GO:0006567">
    <property type="term" value="P:L-threonine catabolic process"/>
    <property type="evidence" value="ECO:0007669"/>
    <property type="project" value="TreeGrafter"/>
</dbReference>
<evidence type="ECO:0000256" key="3">
    <source>
        <dbReference type="ARBA" id="ARBA00004810"/>
    </source>
</evidence>
<dbReference type="InterPro" id="IPR011820">
    <property type="entry name" value="IlvA"/>
</dbReference>
<dbReference type="NCBIfam" id="TIGR02079">
    <property type="entry name" value="THD1"/>
    <property type="match status" value="1"/>
</dbReference>
<dbReference type="InterPro" id="IPR000634">
    <property type="entry name" value="Ser/Thr_deHydtase_PyrdxlP-BS"/>
</dbReference>
<comment type="subunit">
    <text evidence="5 12">Homotetramer.</text>
</comment>
<accession>A0A0R1M1U0</accession>
<dbReference type="AlphaFoldDB" id="A0A0R1M1U0"/>
<dbReference type="PROSITE" id="PS51672">
    <property type="entry name" value="ACT_LIKE"/>
    <property type="match status" value="1"/>
</dbReference>
<dbReference type="STRING" id="1423731.FC81_GL000972"/>
<dbReference type="EC" id="4.3.1.19" evidence="12"/>
<evidence type="ECO:0000256" key="1">
    <source>
        <dbReference type="ARBA" id="ARBA00001274"/>
    </source>
</evidence>
<keyword evidence="6 12" id="KW-0028">Amino-acid biosynthesis</keyword>
<comment type="catalytic activity">
    <reaction evidence="1 12">
        <text>L-threonine = 2-oxobutanoate + NH4(+)</text>
        <dbReference type="Rhea" id="RHEA:22108"/>
        <dbReference type="ChEBI" id="CHEBI:16763"/>
        <dbReference type="ChEBI" id="CHEBI:28938"/>
        <dbReference type="ChEBI" id="CHEBI:57926"/>
        <dbReference type="EC" id="4.3.1.19"/>
    </reaction>
</comment>
<dbReference type="GO" id="GO:0006565">
    <property type="term" value="P:L-serine catabolic process"/>
    <property type="evidence" value="ECO:0007669"/>
    <property type="project" value="TreeGrafter"/>
</dbReference>
<dbReference type="EMBL" id="AZEF01000017">
    <property type="protein sequence ID" value="KRL01983.1"/>
    <property type="molecule type" value="Genomic_DNA"/>
</dbReference>
<dbReference type="SUPFAM" id="SSF55021">
    <property type="entry name" value="ACT-like"/>
    <property type="match status" value="1"/>
</dbReference>
<evidence type="ECO:0000256" key="4">
    <source>
        <dbReference type="ARBA" id="ARBA00010869"/>
    </source>
</evidence>
<evidence type="ECO:0000256" key="9">
    <source>
        <dbReference type="ARBA" id="ARBA00023239"/>
    </source>
</evidence>
<comment type="cofactor">
    <cofactor evidence="2 12">
        <name>pyridoxal 5'-phosphate</name>
        <dbReference type="ChEBI" id="CHEBI:597326"/>
    </cofactor>
</comment>
<organism evidence="14 15">
    <name type="scientific">Liquorilactobacillus capillatus DSM 19910</name>
    <dbReference type="NCBI Taxonomy" id="1423731"/>
    <lineage>
        <taxon>Bacteria</taxon>
        <taxon>Bacillati</taxon>
        <taxon>Bacillota</taxon>
        <taxon>Bacilli</taxon>
        <taxon>Lactobacillales</taxon>
        <taxon>Lactobacillaceae</taxon>
        <taxon>Liquorilactobacillus</taxon>
    </lineage>
</organism>
<dbReference type="InterPro" id="IPR050147">
    <property type="entry name" value="Ser/Thr_Dehydratase"/>
</dbReference>
<dbReference type="Pfam" id="PF00291">
    <property type="entry name" value="PALP"/>
    <property type="match status" value="1"/>
</dbReference>
<evidence type="ECO:0000256" key="12">
    <source>
        <dbReference type="RuleBase" id="RU362012"/>
    </source>
</evidence>
<dbReference type="Gene3D" id="3.40.50.1100">
    <property type="match status" value="2"/>
</dbReference>
<evidence type="ECO:0000256" key="2">
    <source>
        <dbReference type="ARBA" id="ARBA00001933"/>
    </source>
</evidence>
<proteinExistence type="inferred from homology"/>
<name>A0A0R1M1U0_9LACO</name>
<evidence type="ECO:0000313" key="14">
    <source>
        <dbReference type="EMBL" id="KRL01983.1"/>
    </source>
</evidence>
<dbReference type="InterPro" id="IPR001721">
    <property type="entry name" value="TD_ACT-like"/>
</dbReference>
<feature type="domain" description="ACT-like" evidence="13">
    <location>
        <begin position="344"/>
        <end position="418"/>
    </location>
</feature>
<dbReference type="Pfam" id="PF00585">
    <property type="entry name" value="Thr_dehydrat_C"/>
    <property type="match status" value="1"/>
</dbReference>
<gene>
    <name evidence="12" type="primary">ilvA</name>
    <name evidence="14" type="ORF">FC81_GL000972</name>
</gene>
<dbReference type="PATRIC" id="fig|1423731.3.peg.998"/>
<dbReference type="GO" id="GO:0003941">
    <property type="term" value="F:L-serine ammonia-lyase activity"/>
    <property type="evidence" value="ECO:0007669"/>
    <property type="project" value="TreeGrafter"/>
</dbReference>
<sequence>MALMDVMTKRELLGKEDIDEAYEVLHPIIKRTPLQYDTYLSQKYKCHVYLKREDLQVVRSFKIRGAYYAISQTPQADRQKGIVCASAGNHAQGVAWTCHKMKIPAVIFMPTTTPRQKVEQVRFFGGDETTIKLIGDTFDASAQAATDFCEKNKLTFIAPFNDKRTIAGQGTIAYEVFDEARSQDMEVDYLFAAVGGGGLISGLSAYTKNISPQTKVVGVEPTGAASMAEAFKRGHPVTLAKVDKFVDGAAVKTVGTLTYNNAKEYVDKMVNVAEGHVCTTILELYSKEAIVAEPAGALSVAALEDQREEIVGKTVVCVISGGNNDIDRMQEIKERSLVYEGYQHYFIVNFPQRPGALREVVNYVLNKDDDITKFEYTKKVNRGKGPVLIGIRLGDKNNIKQLRLRLGQFDPYYIDLKENQMLYEMMV</sequence>
<dbReference type="GO" id="GO:0004794">
    <property type="term" value="F:threonine deaminase activity"/>
    <property type="evidence" value="ECO:0007669"/>
    <property type="project" value="UniProtKB-UniRule"/>
</dbReference>
<dbReference type="GO" id="GO:0009097">
    <property type="term" value="P:isoleucine biosynthetic process"/>
    <property type="evidence" value="ECO:0007669"/>
    <property type="project" value="UniProtKB-UniRule"/>
</dbReference>
<comment type="function">
    <text evidence="11 12">Catalyzes the anaerobic formation of alpha-ketobutyrate and ammonia from threonine in a two-step reaction. The first step involved a dehydration of threonine and a production of enamine intermediates (aminocrotonate), which tautomerizes to its imine form (iminobutyrate). Both intermediates are unstable and short-lived. The second step is the nonenzymatic hydrolysis of the enamine/imine intermediates to form 2-ketobutyrate and free ammonia. In the low water environment of the cell, the second step is accelerated by RidA.</text>
</comment>
<dbReference type="Gene3D" id="3.40.1020.10">
    <property type="entry name" value="Biosynthetic Threonine Deaminase, Domain 3"/>
    <property type="match status" value="1"/>
</dbReference>
<dbReference type="NCBIfam" id="NF006390">
    <property type="entry name" value="PRK08639.1"/>
    <property type="match status" value="1"/>
</dbReference>
<dbReference type="PANTHER" id="PTHR48078:SF11">
    <property type="entry name" value="THREONINE DEHYDRATASE, MITOCHONDRIAL"/>
    <property type="match status" value="1"/>
</dbReference>
<evidence type="ECO:0000313" key="15">
    <source>
        <dbReference type="Proteomes" id="UP000051621"/>
    </source>
</evidence>
<keyword evidence="8 12" id="KW-0663">Pyridoxal phosphate</keyword>